<dbReference type="EMBL" id="POTW01000080">
    <property type="protein sequence ID" value="PZF80655.1"/>
    <property type="molecule type" value="Genomic_DNA"/>
</dbReference>
<name>A0A2W2AZP1_9ACTN</name>
<keyword evidence="1" id="KW-0812">Transmembrane</keyword>
<protein>
    <recommendedName>
        <fullName evidence="4">DUF5134 domain-containing protein</fullName>
    </recommendedName>
</protein>
<evidence type="ECO:0000313" key="3">
    <source>
        <dbReference type="Proteomes" id="UP000248764"/>
    </source>
</evidence>
<dbReference type="InterPro" id="IPR033458">
    <property type="entry name" value="DUF5134"/>
</dbReference>
<organism evidence="2 3">
    <name type="scientific">Jiangella anatolica</name>
    <dbReference type="NCBI Taxonomy" id="2670374"/>
    <lineage>
        <taxon>Bacteria</taxon>
        <taxon>Bacillati</taxon>
        <taxon>Actinomycetota</taxon>
        <taxon>Actinomycetes</taxon>
        <taxon>Jiangellales</taxon>
        <taxon>Jiangellaceae</taxon>
        <taxon>Jiangella</taxon>
    </lineage>
</organism>
<proteinExistence type="predicted"/>
<keyword evidence="1" id="KW-0472">Membrane</keyword>
<keyword evidence="3" id="KW-1185">Reference proteome</keyword>
<accession>A0A2W2AZP1</accession>
<evidence type="ECO:0000256" key="1">
    <source>
        <dbReference type="SAM" id="Phobius"/>
    </source>
</evidence>
<dbReference type="AlphaFoldDB" id="A0A2W2AZP1"/>
<gene>
    <name evidence="2" type="ORF">C1I92_25030</name>
</gene>
<comment type="caution">
    <text evidence="2">The sequence shown here is derived from an EMBL/GenBank/DDBJ whole genome shotgun (WGS) entry which is preliminary data.</text>
</comment>
<dbReference type="Proteomes" id="UP000248764">
    <property type="component" value="Unassembled WGS sequence"/>
</dbReference>
<dbReference type="Pfam" id="PF17197">
    <property type="entry name" value="DUF5134"/>
    <property type="match status" value="1"/>
</dbReference>
<keyword evidence="1" id="KW-1133">Transmembrane helix</keyword>
<feature type="transmembrane region" description="Helical" evidence="1">
    <location>
        <begin position="48"/>
        <end position="81"/>
    </location>
</feature>
<dbReference type="RefSeq" id="WP_111257364.1">
    <property type="nucleotide sequence ID" value="NZ_POTW01000080.1"/>
</dbReference>
<evidence type="ECO:0008006" key="4">
    <source>
        <dbReference type="Google" id="ProtNLM"/>
    </source>
</evidence>
<sequence length="298" mass="28803">MSPIEMARAVAVVVFLAVAAYSAARFTWSVTRGRSVAAGVPDLSHAVMGVAMALMVIPAGSVVPAPLGIVVFAVLAAWFAVQLRGGGVLSRAGLPAGGCCAAGIRPLGGPERLAGLGERDRPTRAPGPAAHGGYHLHHLVGCAAMIVMYLTGHGAIAAGDGAATSGVAAADLGGGVAASAAATADAAFAGAAHGGLGGHAAGAPLAAVSWLFGLYFLVAATSLGFRVAESTSRPGAAPAQRFAASAFAVPAPAGLPAARADAARTAPAVARLLTSPAGACASEVALSAGMAVLFFSAL</sequence>
<reference evidence="2 3" key="1">
    <citation type="submission" date="2018-01" db="EMBL/GenBank/DDBJ databases">
        <title>Draft genome sequence of Jiangella sp. GTF31.</title>
        <authorList>
            <person name="Sahin N."/>
            <person name="Ay H."/>
            <person name="Saygin H."/>
        </authorList>
    </citation>
    <scope>NUCLEOTIDE SEQUENCE [LARGE SCALE GENOMIC DNA]</scope>
    <source>
        <strain evidence="2 3">GTF31</strain>
    </source>
</reference>
<evidence type="ECO:0000313" key="2">
    <source>
        <dbReference type="EMBL" id="PZF80655.1"/>
    </source>
</evidence>